<evidence type="ECO:0000256" key="3">
    <source>
        <dbReference type="ARBA" id="ARBA00022692"/>
    </source>
</evidence>
<feature type="domain" description="EamA" evidence="7">
    <location>
        <begin position="82"/>
        <end position="212"/>
    </location>
</feature>
<evidence type="ECO:0000256" key="5">
    <source>
        <dbReference type="ARBA" id="ARBA00023136"/>
    </source>
</evidence>
<evidence type="ECO:0000259" key="7">
    <source>
        <dbReference type="Pfam" id="PF00892"/>
    </source>
</evidence>
<keyword evidence="5 6" id="KW-0472">Membrane</keyword>
<dbReference type="InterPro" id="IPR050638">
    <property type="entry name" value="AA-Vitamin_Transporters"/>
</dbReference>
<dbReference type="Pfam" id="PF00892">
    <property type="entry name" value="EamA"/>
    <property type="match status" value="2"/>
</dbReference>
<accession>A0A4Y4DY63</accession>
<feature type="transmembrane region" description="Helical" evidence="6">
    <location>
        <begin position="344"/>
        <end position="361"/>
    </location>
</feature>
<evidence type="ECO:0000256" key="6">
    <source>
        <dbReference type="SAM" id="Phobius"/>
    </source>
</evidence>
<dbReference type="InterPro" id="IPR000620">
    <property type="entry name" value="EamA_dom"/>
</dbReference>
<dbReference type="InterPro" id="IPR037185">
    <property type="entry name" value="EmrE-like"/>
</dbReference>
<dbReference type="GO" id="GO:0016020">
    <property type="term" value="C:membrane"/>
    <property type="evidence" value="ECO:0007669"/>
    <property type="project" value="UniProtKB-SubCell"/>
</dbReference>
<keyword evidence="3 6" id="KW-0812">Transmembrane</keyword>
<sequence length="375" mass="39550">MPGRLSISPCMDSDCKAFWTVTGLAWNSVTNERVDGSRVPGAELSIIFFSFSTICELLSLFMYRHDSATVKIRPAIPLGVSRGYLWGIVGVVAFSFTVPMTTTAVQGLPPLFVGVGRSMIAAVFAGIALTATRQKLPDARQLLRLVIVALGIVLGFPLLSTYALTVVPASHGAVVIALLPAATALAAVWRSREKPGRKFWVAMCLGASCALLFASLQAGAIGRLSGPDLLLFGAVVAAAIGYAEGGMLSRELGSWQTVSWALVLAFPVTTVLSLWSTGFQLPQAEPLQWAAFGYLALVSMFLGFFAWYRGLAIGPMAQVSQTQLVQPVLTILWAVIFLGESLTWPTALGGLAVILAAATAVRSRNSVGAAGNSGK</sequence>
<feature type="transmembrane region" description="Helical" evidence="6">
    <location>
        <begin position="111"/>
        <end position="130"/>
    </location>
</feature>
<gene>
    <name evidence="8" type="ORF">AUR04nite_28430</name>
</gene>
<keyword evidence="4 6" id="KW-1133">Transmembrane helix</keyword>
<evidence type="ECO:0000256" key="2">
    <source>
        <dbReference type="ARBA" id="ARBA00007362"/>
    </source>
</evidence>
<feature type="transmembrane region" description="Helical" evidence="6">
    <location>
        <begin position="169"/>
        <end position="188"/>
    </location>
</feature>
<evidence type="ECO:0000313" key="8">
    <source>
        <dbReference type="EMBL" id="GED07311.1"/>
    </source>
</evidence>
<feature type="transmembrane region" description="Helical" evidence="6">
    <location>
        <begin position="44"/>
        <end position="63"/>
    </location>
</feature>
<evidence type="ECO:0000256" key="4">
    <source>
        <dbReference type="ARBA" id="ARBA00022989"/>
    </source>
</evidence>
<evidence type="ECO:0000256" key="1">
    <source>
        <dbReference type="ARBA" id="ARBA00004141"/>
    </source>
</evidence>
<dbReference type="Proteomes" id="UP000316612">
    <property type="component" value="Unassembled WGS sequence"/>
</dbReference>
<comment type="subcellular location">
    <subcellularLocation>
        <location evidence="1">Membrane</location>
        <topology evidence="1">Multi-pass membrane protein</topology>
    </subcellularLocation>
</comment>
<feature type="transmembrane region" description="Helical" evidence="6">
    <location>
        <begin position="287"/>
        <end position="307"/>
    </location>
</feature>
<dbReference type="SUPFAM" id="SSF103481">
    <property type="entry name" value="Multidrug resistance efflux transporter EmrE"/>
    <property type="match status" value="2"/>
</dbReference>
<comment type="similarity">
    <text evidence="2">Belongs to the EamA transporter family.</text>
</comment>
<feature type="transmembrane region" description="Helical" evidence="6">
    <location>
        <begin position="142"/>
        <end position="163"/>
    </location>
</feature>
<evidence type="ECO:0000313" key="9">
    <source>
        <dbReference type="Proteomes" id="UP000316612"/>
    </source>
</evidence>
<name>A0A4Y4DY63_GLUUR</name>
<reference evidence="8 9" key="1">
    <citation type="submission" date="2019-06" db="EMBL/GenBank/DDBJ databases">
        <title>Whole genome shotgun sequence of Glutamicibacter uratoxydans NBRC 15515.</title>
        <authorList>
            <person name="Hosoyama A."/>
            <person name="Uohara A."/>
            <person name="Ohji S."/>
            <person name="Ichikawa N."/>
        </authorList>
    </citation>
    <scope>NUCLEOTIDE SEQUENCE [LARGE SCALE GENOMIC DNA]</scope>
    <source>
        <strain evidence="8 9">NBRC 15515</strain>
    </source>
</reference>
<feature type="domain" description="EamA" evidence="7">
    <location>
        <begin position="228"/>
        <end position="358"/>
    </location>
</feature>
<proteinExistence type="inferred from homology"/>
<dbReference type="PANTHER" id="PTHR32322:SF2">
    <property type="entry name" value="EAMA DOMAIN-CONTAINING PROTEIN"/>
    <property type="match status" value="1"/>
</dbReference>
<keyword evidence="9" id="KW-1185">Reference proteome</keyword>
<dbReference type="EMBL" id="BJNY01000018">
    <property type="protein sequence ID" value="GED07311.1"/>
    <property type="molecule type" value="Genomic_DNA"/>
</dbReference>
<feature type="transmembrane region" description="Helical" evidence="6">
    <location>
        <begin position="200"/>
        <end position="223"/>
    </location>
</feature>
<feature type="transmembrane region" description="Helical" evidence="6">
    <location>
        <begin position="84"/>
        <end position="105"/>
    </location>
</feature>
<organism evidence="8 9">
    <name type="scientific">Glutamicibacter uratoxydans</name>
    <name type="common">Arthrobacter uratoxydans</name>
    <dbReference type="NCBI Taxonomy" id="43667"/>
    <lineage>
        <taxon>Bacteria</taxon>
        <taxon>Bacillati</taxon>
        <taxon>Actinomycetota</taxon>
        <taxon>Actinomycetes</taxon>
        <taxon>Micrococcales</taxon>
        <taxon>Micrococcaceae</taxon>
        <taxon>Glutamicibacter</taxon>
    </lineage>
</organism>
<comment type="caution">
    <text evidence="8">The sequence shown here is derived from an EMBL/GenBank/DDBJ whole genome shotgun (WGS) entry which is preliminary data.</text>
</comment>
<feature type="transmembrane region" description="Helical" evidence="6">
    <location>
        <begin position="260"/>
        <end position="281"/>
    </location>
</feature>
<protein>
    <submittedName>
        <fullName evidence="8">Membrane protein</fullName>
    </submittedName>
</protein>
<dbReference type="PANTHER" id="PTHR32322">
    <property type="entry name" value="INNER MEMBRANE TRANSPORTER"/>
    <property type="match status" value="1"/>
</dbReference>
<dbReference type="AlphaFoldDB" id="A0A4Y4DY63"/>